<evidence type="ECO:0000313" key="4">
    <source>
        <dbReference type="Proteomes" id="UP001222770"/>
    </source>
</evidence>
<name>A0ABT6CDM5_9SPHN</name>
<comment type="caution">
    <text evidence="3">The sequence shown here is derived from an EMBL/GenBank/DDBJ whole genome shotgun (WGS) entry which is preliminary data.</text>
</comment>
<accession>A0ABT6CDM5</accession>
<keyword evidence="4" id="KW-1185">Reference proteome</keyword>
<dbReference type="SMART" id="SM00869">
    <property type="entry name" value="Autotransporter"/>
    <property type="match status" value="1"/>
</dbReference>
<reference evidence="3 4" key="1">
    <citation type="submission" date="2023-03" db="EMBL/GenBank/DDBJ databases">
        <title>Novosphingobium cyanobacteriorum sp. nov., isolated from a eutrophic reservoir during the Microcystis bloom period.</title>
        <authorList>
            <person name="Kang M."/>
            <person name="Le V."/>
            <person name="Ko S.-R."/>
            <person name="Lee S.-A."/>
            <person name="Ahn C.-Y."/>
        </authorList>
    </citation>
    <scope>NUCLEOTIDE SEQUENCE [LARGE SCALE GENOMIC DNA]</scope>
    <source>
        <strain evidence="3 4">HBC54</strain>
    </source>
</reference>
<dbReference type="PROSITE" id="PS51208">
    <property type="entry name" value="AUTOTRANSPORTER"/>
    <property type="match status" value="1"/>
</dbReference>
<feature type="chain" id="PRO_5045564765" evidence="1">
    <location>
        <begin position="33"/>
        <end position="1046"/>
    </location>
</feature>
<sequence>MIHTTSKSLAASRLLASAAPLALLATATPALADTSVSTSTTSPLVTSTVGSVTVTGTGTITVPSGTGVTVDSNNTVTVNSGGAIKMGDANGATGVAVNPGVTTTIGNAGTISVLETFSAADADSNGIADGPVASASNRYGIRLLPGGTVTGSVSNTGTITVDGLNSAGISNEGVLTGDLSNTGTITVKGDNSVAIRTGTVGGNVVANGTVTVVGQGAQALVVDGNVTGQVKIGGDLAQSASYTTDAGATQALSRSALQSGKAVVEIDGNVGGGVLLYVPASSSAADQSTGSITAYGNSPGIQIGGATDITIGGGTTNAGTYSLGIDGSVSANAVYSSTNAFGVVIGGKGGDVTLTKGIGVSGSISATTVDSAATALLINAGSTVGTLYNSGSIKSVISSPGIGASYAIRDLSGTVTTLENAGTISVSGSSEDTLAAIDLSANSSGVTIKQTLTAANATAQSNDKAASGYNPDTAKSYSTITGDIYTGTGNDLLDIKTGKVTGNAFLGAGDDTVKLADDAKWIGNIDYGTGAASLTMAGNSRFTGTMILNGQAGTLTLADNSRWLGTVTGGSQLAVTVNGGTFGANAATTTTIGSLNVGASGTLRVYVDGATGTSSRLIADTATFASGAKVSATVSSLSKAEGTFTVLSAGTLTGAGTIDASALNMPVLYNGTLAAVGNDLQLTIARKTAAQLGLNGAQSAAYSAIIANALDNVGLQTSLLQVADTAALQSQFAQMLPDYSGGTFDIITRGARLAARHIDDDSSIYTISDIGGWLEPFYFRGEHSPGADAGFKNSGGGLSAGIERKTGLGRFGVSFTYFSGTVKTGDYQRVKANDLELGLFWRLAKGPFYAWARGGVGKQSYTSTRNFIGAADGAALAYAAQGKWKGWSASGTGGLSYTLAIGEHLKFKPKGVLEYFRLHENDYQETGSAPIILGVDARNSEALNGTATLAASWSAGQGDYENRPFTVEIEGGRRSRLSGHLGATTATFGSGDSFTIEPASLPSAWVGNLSVYAGGLDYTWKLSTGAERLQGGGTSYSVRASLSIAM</sequence>
<keyword evidence="1" id="KW-0732">Signal</keyword>
<dbReference type="Pfam" id="PF03797">
    <property type="entry name" value="Autotransporter"/>
    <property type="match status" value="1"/>
</dbReference>
<dbReference type="RefSeq" id="WP_277275088.1">
    <property type="nucleotide sequence ID" value="NZ_JAROCY010000002.1"/>
</dbReference>
<evidence type="ECO:0000256" key="1">
    <source>
        <dbReference type="SAM" id="SignalP"/>
    </source>
</evidence>
<dbReference type="InterPro" id="IPR036709">
    <property type="entry name" value="Autotransporte_beta_dom_sf"/>
</dbReference>
<dbReference type="Gene3D" id="2.40.128.130">
    <property type="entry name" value="Autotransporter beta-domain"/>
    <property type="match status" value="1"/>
</dbReference>
<dbReference type="Proteomes" id="UP001222770">
    <property type="component" value="Unassembled WGS sequence"/>
</dbReference>
<protein>
    <submittedName>
        <fullName evidence="3">Autotransporter domain-containing protein</fullName>
    </submittedName>
</protein>
<gene>
    <name evidence="3" type="ORF">POM99_01845</name>
</gene>
<organism evidence="3 4">
    <name type="scientific">Novosphingobium cyanobacteriorum</name>
    <dbReference type="NCBI Taxonomy" id="3024215"/>
    <lineage>
        <taxon>Bacteria</taxon>
        <taxon>Pseudomonadati</taxon>
        <taxon>Pseudomonadota</taxon>
        <taxon>Alphaproteobacteria</taxon>
        <taxon>Sphingomonadales</taxon>
        <taxon>Sphingomonadaceae</taxon>
        <taxon>Novosphingobium</taxon>
    </lineage>
</organism>
<proteinExistence type="predicted"/>
<feature type="signal peptide" evidence="1">
    <location>
        <begin position="1"/>
        <end position="32"/>
    </location>
</feature>
<evidence type="ECO:0000313" key="3">
    <source>
        <dbReference type="EMBL" id="MDF8331932.1"/>
    </source>
</evidence>
<dbReference type="SUPFAM" id="SSF103515">
    <property type="entry name" value="Autotransporter"/>
    <property type="match status" value="1"/>
</dbReference>
<feature type="domain" description="Autotransporter" evidence="2">
    <location>
        <begin position="765"/>
        <end position="1046"/>
    </location>
</feature>
<evidence type="ECO:0000259" key="2">
    <source>
        <dbReference type="PROSITE" id="PS51208"/>
    </source>
</evidence>
<dbReference type="InterPro" id="IPR005546">
    <property type="entry name" value="Autotransporte_beta"/>
</dbReference>
<dbReference type="EMBL" id="JAROCY010000002">
    <property type="protein sequence ID" value="MDF8331932.1"/>
    <property type="molecule type" value="Genomic_DNA"/>
</dbReference>